<comment type="caution">
    <text evidence="1">The sequence shown here is derived from an EMBL/GenBank/DDBJ whole genome shotgun (WGS) entry which is preliminary data.</text>
</comment>
<sequence>MPQKGSVLAQMHRFSTATLSSKRITMASGAGWDSTIGWLDECGNVECASGAFEPTIG</sequence>
<reference evidence="1 2" key="1">
    <citation type="submission" date="2023-07" db="EMBL/GenBank/DDBJ databases">
        <authorList>
            <person name="Peeters C."/>
        </authorList>
    </citation>
    <scope>NUCLEOTIDE SEQUENCE [LARGE SCALE GENOMIC DNA]</scope>
    <source>
        <strain evidence="1 2">LMG 19083</strain>
    </source>
</reference>
<accession>A0ABM9JQ84</accession>
<dbReference type="RefSeq" id="WP_428984137.1">
    <property type="nucleotide sequence ID" value="NZ_CATZBU010000008.1"/>
</dbReference>
<dbReference type="Proteomes" id="UP001189813">
    <property type="component" value="Unassembled WGS sequence"/>
</dbReference>
<organism evidence="1 2">
    <name type="scientific">Ralstonia psammae</name>
    <dbReference type="NCBI Taxonomy" id="3058598"/>
    <lineage>
        <taxon>Bacteria</taxon>
        <taxon>Pseudomonadati</taxon>
        <taxon>Pseudomonadota</taxon>
        <taxon>Betaproteobacteria</taxon>
        <taxon>Burkholderiales</taxon>
        <taxon>Burkholderiaceae</taxon>
        <taxon>Ralstonia</taxon>
    </lineage>
</organism>
<protein>
    <submittedName>
        <fullName evidence="1">Uncharacterized protein</fullName>
    </submittedName>
</protein>
<name>A0ABM9JQ84_9RALS</name>
<evidence type="ECO:0000313" key="1">
    <source>
        <dbReference type="EMBL" id="CAJ0799852.1"/>
    </source>
</evidence>
<gene>
    <name evidence="1" type="ORF">LMG19083_03359</name>
</gene>
<evidence type="ECO:0000313" key="2">
    <source>
        <dbReference type="Proteomes" id="UP001189813"/>
    </source>
</evidence>
<keyword evidence="2" id="KW-1185">Reference proteome</keyword>
<proteinExistence type="predicted"/>
<dbReference type="EMBL" id="CATZBU010000008">
    <property type="protein sequence ID" value="CAJ0799852.1"/>
    <property type="molecule type" value="Genomic_DNA"/>
</dbReference>